<organism evidence="1 2">
    <name type="scientific">Melia azedarach</name>
    <name type="common">Chinaberry tree</name>
    <dbReference type="NCBI Taxonomy" id="155640"/>
    <lineage>
        <taxon>Eukaryota</taxon>
        <taxon>Viridiplantae</taxon>
        <taxon>Streptophyta</taxon>
        <taxon>Embryophyta</taxon>
        <taxon>Tracheophyta</taxon>
        <taxon>Spermatophyta</taxon>
        <taxon>Magnoliopsida</taxon>
        <taxon>eudicotyledons</taxon>
        <taxon>Gunneridae</taxon>
        <taxon>Pentapetalae</taxon>
        <taxon>rosids</taxon>
        <taxon>malvids</taxon>
        <taxon>Sapindales</taxon>
        <taxon>Meliaceae</taxon>
        <taxon>Melia</taxon>
    </lineage>
</organism>
<keyword evidence="2" id="KW-1185">Reference proteome</keyword>
<dbReference type="EMBL" id="CM051404">
    <property type="protein sequence ID" value="KAJ4706794.1"/>
    <property type="molecule type" value="Genomic_DNA"/>
</dbReference>
<gene>
    <name evidence="1" type="ORF">OWV82_020405</name>
</gene>
<accession>A0ACC1X675</accession>
<proteinExistence type="predicted"/>
<sequence length="407" mass="46774">MSKSSAFTLLSLLLKFEVDSDTLQMQKIQSAYVNKKQELVTYFLYNKITQNPVLDDDDGVRVCDLYGDQEPWNIWNVYGGNDLLTDEALYFFTQLKKWTPNGSRYNRKIASGVWKGEDGAKAVMAYGGSKQILGFKKRFRYEDGNNSEQNGGWIMYEYTINSSLLGEQFSHKATDYVVCSMKKNEKGQQKEKADLGKKQSKSKQIVEKNEPGRGATGRKRKLKQTATSNNDDHGDKGFQNKRLKSEQEALRIQQNQLVVLPCANDVLEVLQSEETDSNSYFSARIEDLLNFITFDVEDLVSNSNQSGEVDTQFYTHEGDECSQNRLLLCEEEECSQNRLLLCEQEESSQNRLLLCEQEGDKEALHTIESETETEPLLDFEELFPDIDREFERVFGSTKLELFEHWPL</sequence>
<comment type="caution">
    <text evidence="1">The sequence shown here is derived from an EMBL/GenBank/DDBJ whole genome shotgun (WGS) entry which is preliminary data.</text>
</comment>
<evidence type="ECO:0000313" key="1">
    <source>
        <dbReference type="EMBL" id="KAJ4706794.1"/>
    </source>
</evidence>
<protein>
    <submittedName>
        <fullName evidence="1">NAC domain-containing protein</fullName>
    </submittedName>
</protein>
<evidence type="ECO:0000313" key="2">
    <source>
        <dbReference type="Proteomes" id="UP001164539"/>
    </source>
</evidence>
<reference evidence="1 2" key="1">
    <citation type="journal article" date="2023" name="Science">
        <title>Complex scaffold remodeling in plant triterpene biosynthesis.</title>
        <authorList>
            <person name="De La Pena R."/>
            <person name="Hodgson H."/>
            <person name="Liu J.C."/>
            <person name="Stephenson M.J."/>
            <person name="Martin A.C."/>
            <person name="Owen C."/>
            <person name="Harkess A."/>
            <person name="Leebens-Mack J."/>
            <person name="Jimenez L.E."/>
            <person name="Osbourn A."/>
            <person name="Sattely E.S."/>
        </authorList>
    </citation>
    <scope>NUCLEOTIDE SEQUENCE [LARGE SCALE GENOMIC DNA]</scope>
    <source>
        <strain evidence="2">cv. JPN11</strain>
        <tissue evidence="1">Leaf</tissue>
    </source>
</reference>
<dbReference type="Proteomes" id="UP001164539">
    <property type="component" value="Chromosome 11"/>
</dbReference>
<name>A0ACC1X675_MELAZ</name>